<gene>
    <name evidence="2" type="ORF">HPBE_LOCUS7775</name>
</gene>
<name>A0A3P7XGZ3_HELPZ</name>
<reference evidence="2 3" key="1">
    <citation type="submission" date="2018-11" db="EMBL/GenBank/DDBJ databases">
        <authorList>
            <consortium name="Pathogen Informatics"/>
        </authorList>
    </citation>
    <scope>NUCLEOTIDE SEQUENCE [LARGE SCALE GENOMIC DNA]</scope>
</reference>
<feature type="compositionally biased region" description="Basic and acidic residues" evidence="1">
    <location>
        <begin position="1"/>
        <end position="15"/>
    </location>
</feature>
<feature type="region of interest" description="Disordered" evidence="1">
    <location>
        <begin position="1"/>
        <end position="45"/>
    </location>
</feature>
<evidence type="ECO:0000313" key="2">
    <source>
        <dbReference type="EMBL" id="VDO73591.1"/>
    </source>
</evidence>
<feature type="compositionally biased region" description="Basic residues" evidence="1">
    <location>
        <begin position="83"/>
        <end position="94"/>
    </location>
</feature>
<organism evidence="2">
    <name type="scientific">Heligmosomoides polygyrus</name>
    <name type="common">Parasitic roundworm</name>
    <dbReference type="NCBI Taxonomy" id="6339"/>
    <lineage>
        <taxon>Eukaryota</taxon>
        <taxon>Metazoa</taxon>
        <taxon>Ecdysozoa</taxon>
        <taxon>Nematoda</taxon>
        <taxon>Chromadorea</taxon>
        <taxon>Rhabditida</taxon>
        <taxon>Rhabditina</taxon>
        <taxon>Rhabditomorpha</taxon>
        <taxon>Strongyloidea</taxon>
        <taxon>Heligmosomidae</taxon>
        <taxon>Heligmosomoides</taxon>
    </lineage>
</organism>
<protein>
    <submittedName>
        <fullName evidence="4">RAD51_interact domain-containing protein</fullName>
    </submittedName>
</protein>
<feature type="region of interest" description="Disordered" evidence="1">
    <location>
        <begin position="73"/>
        <end position="103"/>
    </location>
</feature>
<dbReference type="WBParaSite" id="HPBE_0000777401-mRNA-1">
    <property type="protein sequence ID" value="HPBE_0000777401-mRNA-1"/>
    <property type="gene ID" value="HPBE_0000777401"/>
</dbReference>
<sequence length="254" mass="28114">MEEESVRSDASHEGSPELYDERDDRQQEYSLQGEESAHRVPEMDEEDVLEMSVLAAQIESAEDFNLTFETVDTSALDEEQVRPKSRQLKKKPSPLHKSDAEDIEEFLEEGLNQSSSTSSEEITNVSIADSLLVEWGSPDRSHLSSAQRKPREDAVEDVIKTSTPKTRGPLKVLTPLFSNGKTTMTSKKRSSTSSNEDDLCSPARKKQPSTPAEKSSSRARSASQSSATFKTPSRPSVKSAVRSAPKQPLKTQNK</sequence>
<dbReference type="EMBL" id="UZAH01025971">
    <property type="protein sequence ID" value="VDO73591.1"/>
    <property type="molecule type" value="Genomic_DNA"/>
</dbReference>
<evidence type="ECO:0000313" key="4">
    <source>
        <dbReference type="WBParaSite" id="HPBE_0000777401-mRNA-1"/>
    </source>
</evidence>
<proteinExistence type="predicted"/>
<dbReference type="AlphaFoldDB" id="A0A3P7XGZ3"/>
<evidence type="ECO:0000256" key="1">
    <source>
        <dbReference type="SAM" id="MobiDB-lite"/>
    </source>
</evidence>
<keyword evidence="3" id="KW-1185">Reference proteome</keyword>
<feature type="region of interest" description="Disordered" evidence="1">
    <location>
        <begin position="137"/>
        <end position="254"/>
    </location>
</feature>
<feature type="compositionally biased region" description="Low complexity" evidence="1">
    <location>
        <begin position="218"/>
        <end position="227"/>
    </location>
</feature>
<evidence type="ECO:0000313" key="3">
    <source>
        <dbReference type="Proteomes" id="UP000050761"/>
    </source>
</evidence>
<reference evidence="4" key="2">
    <citation type="submission" date="2019-09" db="UniProtKB">
        <authorList>
            <consortium name="WormBaseParasite"/>
        </authorList>
    </citation>
    <scope>IDENTIFICATION</scope>
</reference>
<feature type="compositionally biased region" description="Basic and acidic residues" evidence="1">
    <location>
        <begin position="149"/>
        <end position="159"/>
    </location>
</feature>
<dbReference type="OrthoDB" id="5875293at2759"/>
<accession>A0A3P7XGZ3</accession>
<dbReference type="Proteomes" id="UP000050761">
    <property type="component" value="Unassembled WGS sequence"/>
</dbReference>